<dbReference type="Pfam" id="PF00248">
    <property type="entry name" value="Aldo_ket_red"/>
    <property type="match status" value="1"/>
</dbReference>
<evidence type="ECO:0000259" key="4">
    <source>
        <dbReference type="Pfam" id="PF00248"/>
    </source>
</evidence>
<dbReference type="PANTHER" id="PTHR43827:SF3">
    <property type="entry name" value="NADP-DEPENDENT OXIDOREDUCTASE DOMAIN-CONTAINING PROTEIN"/>
    <property type="match status" value="1"/>
</dbReference>
<evidence type="ECO:0000313" key="5">
    <source>
        <dbReference type="EMBL" id="KAL3123729.1"/>
    </source>
</evidence>
<comment type="caution">
    <text evidence="5">The sequence shown here is derived from an EMBL/GenBank/DDBJ whole genome shotgun (WGS) entry which is preliminary data.</text>
</comment>
<dbReference type="AlphaFoldDB" id="A0ABD2MBH5"/>
<dbReference type="Gene3D" id="3.10.450.10">
    <property type="match status" value="1"/>
</dbReference>
<keyword evidence="6" id="KW-1185">Reference proteome</keyword>
<dbReference type="PRINTS" id="PR00069">
    <property type="entry name" value="ALDKETRDTASE"/>
</dbReference>
<dbReference type="InterPro" id="IPR036812">
    <property type="entry name" value="NAD(P)_OxRdtase_dom_sf"/>
</dbReference>
<evidence type="ECO:0000256" key="3">
    <source>
        <dbReference type="ARBA" id="ARBA00023002"/>
    </source>
</evidence>
<dbReference type="EMBL" id="JBICBT010000088">
    <property type="protein sequence ID" value="KAL3123729.1"/>
    <property type="molecule type" value="Genomic_DNA"/>
</dbReference>
<evidence type="ECO:0000256" key="2">
    <source>
        <dbReference type="ARBA" id="ARBA00022857"/>
    </source>
</evidence>
<reference evidence="5 6" key="1">
    <citation type="submission" date="2024-10" db="EMBL/GenBank/DDBJ databases">
        <authorList>
            <person name="Kim D."/>
        </authorList>
    </citation>
    <scope>NUCLEOTIDE SEQUENCE [LARGE SCALE GENOMIC DNA]</scope>
    <source>
        <strain evidence="5">BH-2024</strain>
    </source>
</reference>
<dbReference type="InterPro" id="IPR020471">
    <property type="entry name" value="AKR"/>
</dbReference>
<dbReference type="InterPro" id="IPR023210">
    <property type="entry name" value="NADP_OxRdtase_dom"/>
</dbReference>
<proteinExistence type="inferred from homology"/>
<comment type="similarity">
    <text evidence="1">Belongs to the aldo/keto reductase family.</text>
</comment>
<gene>
    <name evidence="5" type="ORF">niasHT_006064</name>
</gene>
<dbReference type="Proteomes" id="UP001620626">
    <property type="component" value="Unassembled WGS sequence"/>
</dbReference>
<dbReference type="Gene3D" id="3.20.20.100">
    <property type="entry name" value="NADP-dependent oxidoreductase domain"/>
    <property type="match status" value="1"/>
</dbReference>
<dbReference type="GO" id="GO:0016616">
    <property type="term" value="F:oxidoreductase activity, acting on the CH-OH group of donors, NAD or NADP as acceptor"/>
    <property type="evidence" value="ECO:0007669"/>
    <property type="project" value="UniProtKB-ARBA"/>
</dbReference>
<accession>A0ABD2MBH5</accession>
<name>A0ABD2MBH5_9BILA</name>
<feature type="domain" description="NADP-dependent oxidoreductase" evidence="4">
    <location>
        <begin position="171"/>
        <end position="421"/>
    </location>
</feature>
<dbReference type="SUPFAM" id="SSF51430">
    <property type="entry name" value="NAD(P)-linked oxidoreductase"/>
    <property type="match status" value="1"/>
</dbReference>
<keyword evidence="2" id="KW-0521">NADP</keyword>
<protein>
    <recommendedName>
        <fullName evidence="4">NADP-dependent oxidoreductase domain-containing protein</fullName>
    </recommendedName>
</protein>
<sequence length="485" mass="55246">MMASPTENLEDESWVEYHYSESEVEELDEFSLLHSQMVPNRVVPCCVNCAEIMGIAEIAANKLNSDRLLISDGIGSLSLVKVIHATRQQVSGVLYCLRMLFKLQITNKEQDSSSSPIYFVKIYRNLKHVIDINYGEIANFSGVEGGRWRFLNGTFMPRIGFQCCPYWGELEAEQWILATLEAGFRLFDLTFFGHNRGHISKAIKKFLPWFNLSRTDVFISVKINIVRPANVNRLFCSTHGRDAFDFKDKFHSVSDYAHFCVDQSVEQFDGYIDLCMVHYPRDFFGEVSNMCSGNRDDRAAVYGVLEHYLDVGTIRSIGTANFESDHVEHLVKDGHRLPALVQCEMHPFMQRADLVDYCNSKGIFLQAHSIFAYKEQKPSPAAQLQRHSLLKRVASLYQINTSQLSLAYLMHCSPQVGAVIVEQPDGLYEEHGVVMTCRKLREVLTNLVRSVGSVQLRAEHLRALNALDLGKFGGRFTKCEQWKVL</sequence>
<evidence type="ECO:0000256" key="1">
    <source>
        <dbReference type="ARBA" id="ARBA00007905"/>
    </source>
</evidence>
<evidence type="ECO:0000313" key="6">
    <source>
        <dbReference type="Proteomes" id="UP001620626"/>
    </source>
</evidence>
<keyword evidence="3" id="KW-0560">Oxidoreductase</keyword>
<organism evidence="5 6">
    <name type="scientific">Heterodera trifolii</name>
    <dbReference type="NCBI Taxonomy" id="157864"/>
    <lineage>
        <taxon>Eukaryota</taxon>
        <taxon>Metazoa</taxon>
        <taxon>Ecdysozoa</taxon>
        <taxon>Nematoda</taxon>
        <taxon>Chromadorea</taxon>
        <taxon>Rhabditida</taxon>
        <taxon>Tylenchina</taxon>
        <taxon>Tylenchomorpha</taxon>
        <taxon>Tylenchoidea</taxon>
        <taxon>Heteroderidae</taxon>
        <taxon>Heteroderinae</taxon>
        <taxon>Heterodera</taxon>
    </lineage>
</organism>
<dbReference type="PANTHER" id="PTHR43827">
    <property type="entry name" value="2,5-DIKETO-D-GLUCONIC ACID REDUCTASE"/>
    <property type="match status" value="1"/>
</dbReference>